<dbReference type="Proteomes" id="UP000054709">
    <property type="component" value="Unassembled WGS sequence"/>
</dbReference>
<keyword evidence="2" id="KW-1185">Reference proteome</keyword>
<organism evidence="1 2">
    <name type="scientific">Paenibacillus etheri</name>
    <dbReference type="NCBI Taxonomy" id="1306852"/>
    <lineage>
        <taxon>Bacteria</taxon>
        <taxon>Bacillati</taxon>
        <taxon>Bacillota</taxon>
        <taxon>Bacilli</taxon>
        <taxon>Bacillales</taxon>
        <taxon>Paenibacillaceae</taxon>
        <taxon>Paenibacillus</taxon>
    </lineage>
</organism>
<accession>A0A0W1B570</accession>
<dbReference type="RefSeq" id="WP_060621528.1">
    <property type="nucleotide sequence ID" value="NZ_LCZJ02000002.1"/>
</dbReference>
<sequence>MFDYPHGNRIQIEVENIEESIEISVELGAEIVKDKMEFDNFYLAYLVDLVSKGIGLNQLLFLIC</sequence>
<dbReference type="EMBL" id="LCZJ02000002">
    <property type="protein sequence ID" value="KTD88712.1"/>
    <property type="molecule type" value="Genomic_DNA"/>
</dbReference>
<comment type="caution">
    <text evidence="1">The sequence shown here is derived from an EMBL/GenBank/DDBJ whole genome shotgun (WGS) entry which is preliminary data.</text>
</comment>
<protein>
    <submittedName>
        <fullName evidence="1">Uncharacterized protein</fullName>
    </submittedName>
</protein>
<name>A0A0W1B570_9BACL</name>
<reference evidence="1 2" key="1">
    <citation type="journal article" date="2015" name="Int. Biodeterior. Biodegradation">
        <title>Physiological and genetic screening methods for the isolation of methyl tert-butyl ether-degrading bacteria for bioremediation purposes.</title>
        <authorList>
            <person name="Guisado I.M."/>
            <person name="Purswani J."/>
            <person name="Gonzalez Lopez J."/>
            <person name="Pozo C."/>
        </authorList>
    </citation>
    <scope>NUCLEOTIDE SEQUENCE [LARGE SCALE GENOMIC DNA]</scope>
    <source>
        <strain evidence="1 2">SH7</strain>
    </source>
</reference>
<gene>
    <name evidence="1" type="ORF">UQ64_03810</name>
</gene>
<proteinExistence type="predicted"/>
<evidence type="ECO:0000313" key="1">
    <source>
        <dbReference type="EMBL" id="KTD88712.1"/>
    </source>
</evidence>
<evidence type="ECO:0000313" key="2">
    <source>
        <dbReference type="Proteomes" id="UP000054709"/>
    </source>
</evidence>
<dbReference type="AlphaFoldDB" id="A0A0W1B570"/>